<name>A0ABQ6YTX4_9NOCA</name>
<gene>
    <name evidence="1" type="ORF">FNL39_101691</name>
</gene>
<evidence type="ECO:0000313" key="2">
    <source>
        <dbReference type="Proteomes" id="UP000798951"/>
    </source>
</evidence>
<dbReference type="Proteomes" id="UP000798951">
    <property type="component" value="Unassembled WGS sequence"/>
</dbReference>
<reference evidence="1 2" key="1">
    <citation type="submission" date="2019-07" db="EMBL/GenBank/DDBJ databases">
        <title>Genomic Encyclopedia of Type Strains, Phase IV (KMG-IV): sequencing the most valuable type-strain genomes for metagenomic binning, comparative biology and taxonomic classification.</title>
        <authorList>
            <person name="Goeker M."/>
        </authorList>
    </citation>
    <scope>NUCLEOTIDE SEQUENCE [LARGE SCALE GENOMIC DNA]</scope>
    <source>
        <strain evidence="1 2">DSM 44831</strain>
    </source>
</reference>
<evidence type="ECO:0000313" key="1">
    <source>
        <dbReference type="EMBL" id="KAF0849254.1"/>
    </source>
</evidence>
<evidence type="ECO:0008006" key="3">
    <source>
        <dbReference type="Google" id="ProtNLM"/>
    </source>
</evidence>
<accession>A0ABQ6YTX4</accession>
<protein>
    <recommendedName>
        <fullName evidence="3">Nucleotidyltransferase AbiEii toxin of type IV toxin-antitoxin system</fullName>
    </recommendedName>
</protein>
<sequence>MTVERPTWHVPQPPGGWGPPWPQLVEIALVLPGDCWTLIGGLMVQVHAVHADLPPTRATIDVDMVLHIETGATTFGRARQTLEQLGYSMVIPEDRRSFVHRFERAEAQVDVMVADNLAPRHQPRVAGRRVFAVPAGTSALRKTVNCRIDHDLDRSVVFSVPDPLGALVLKGAAYLADPRDRDRHLDDAATLLCGVTDPGNDRQRMIGSDRKRLQALSTRLSDPYHGAWLQIPEHRRGGAMDALRILVAEPTRTPIRRLGR</sequence>
<comment type="caution">
    <text evidence="1">The sequence shown here is derived from an EMBL/GenBank/DDBJ whole genome shotgun (WGS) entry which is preliminary data.</text>
</comment>
<keyword evidence="2" id="KW-1185">Reference proteome</keyword>
<dbReference type="RefSeq" id="WP_236573141.1">
    <property type="nucleotide sequence ID" value="NZ_VMSD01000001.1"/>
</dbReference>
<proteinExistence type="predicted"/>
<dbReference type="EMBL" id="VMSD01000001">
    <property type="protein sequence ID" value="KAF0849254.1"/>
    <property type="molecule type" value="Genomic_DNA"/>
</dbReference>
<organism evidence="1 2">
    <name type="scientific">Nocardia caishijiensis</name>
    <dbReference type="NCBI Taxonomy" id="184756"/>
    <lineage>
        <taxon>Bacteria</taxon>
        <taxon>Bacillati</taxon>
        <taxon>Actinomycetota</taxon>
        <taxon>Actinomycetes</taxon>
        <taxon>Mycobacteriales</taxon>
        <taxon>Nocardiaceae</taxon>
        <taxon>Nocardia</taxon>
    </lineage>
</organism>